<keyword evidence="3" id="KW-1185">Reference proteome</keyword>
<dbReference type="Pfam" id="PF20225">
    <property type="entry name" value="DUF6584"/>
    <property type="match status" value="1"/>
</dbReference>
<dbReference type="Proteomes" id="UP001234343">
    <property type="component" value="Unassembled WGS sequence"/>
</dbReference>
<dbReference type="InterPro" id="IPR011990">
    <property type="entry name" value="TPR-like_helical_dom_sf"/>
</dbReference>
<evidence type="ECO:0000313" key="2">
    <source>
        <dbReference type="EMBL" id="MDM7859624.1"/>
    </source>
</evidence>
<accession>A0ABT7SUE5</accession>
<dbReference type="RefSeq" id="WP_289363697.1">
    <property type="nucleotide sequence ID" value="NZ_JAUCBP010000002.1"/>
</dbReference>
<evidence type="ECO:0000313" key="3">
    <source>
        <dbReference type="Proteomes" id="UP001234343"/>
    </source>
</evidence>
<sequence>MFKRFIVVSLSVAFLQACEPAIDANQAMQQVRTDITAGEYNQARIQLQNLLVDYPDNSEMRQMLGDVMLQLGNYASAQKEYERARRLGINSPEMLLNEARANIRLGNFEEVIELDLATQELAAPTASRYLTYVGIAQAGIEDYEAAMTTFERSAVYDTSYGRLANVYLTSQGGDVELATAMLDDIIAELPDFTEALLLKGQLGLRTQQFESAIVALERYTELQPESREAKLFYASALVQNGEFATAKPVVNGLLREFPKQPYINQLRGMIAFNERKYEEAKLYVEKAIQSGFASDAAIVIQGLSAYQLGLYEQSYRALQGVAPRLPASHPANRVLILTQLRLGFDSEALETFTGNQATLDVDDVSVAAMLGTSLARAGNEDSANEILTELKNVDVSDPADVARIGLLKIQLDDMAGIEDLKTALASDPALQGAKLGLIDAYVRQGDFDALLKLGQALLESPNDVVLGYNTIGLAQRFKNNVEQAKQAYLAALEIEPTNPASRIYLAKQALAEQQTQTAIDYLTPLVEAQPEYQQGVRLLYSIYAANDQVEQGIAMLRRALQSAPDNTMLKVSLARALLANREYEEIPQLLDLRNAPTPISNEQYLVLVETYLQQRKIEDAEALLNDWVTAQPLNETAVLTQIAFLQNFERSEEAADAIQRGLSLQPNSINLRALQIREVISAGNASRAAQLLNRMPEDFQTSLVGQGMQGHIDILNRNFEQGLPKIEAVYAESPLQFHARAIILAMRGLNKSEELQAFMERRVSEFPRDVYTRNMLANMVFFSQPQLAIEQYEVILRVQPTNIIAANNLAWLLYEDNQLTKARNIAQSALAIKRDVPSLLDTAGQIELAVGDYRAAADLFAEAYLLTPTPSITFHYAKALGMLGDNEEALRLLNGVGNVTDEELREQINQLKSSL</sequence>
<dbReference type="Pfam" id="PF14559">
    <property type="entry name" value="TPR_19"/>
    <property type="match status" value="1"/>
</dbReference>
<name>A0ABT7SUE5_9ALTE</name>
<dbReference type="InterPro" id="IPR019734">
    <property type="entry name" value="TPR_rpt"/>
</dbReference>
<reference evidence="2 3" key="1">
    <citation type="submission" date="2023-06" db="EMBL/GenBank/DDBJ databases">
        <title>Alteromonas sp. ASW11-36 isolated from intertidal sand.</title>
        <authorList>
            <person name="Li Y."/>
        </authorList>
    </citation>
    <scope>NUCLEOTIDE SEQUENCE [LARGE SCALE GENOMIC DNA]</scope>
    <source>
        <strain evidence="2 3">ASW11-36</strain>
    </source>
</reference>
<dbReference type="Pfam" id="PF13181">
    <property type="entry name" value="TPR_8"/>
    <property type="match status" value="1"/>
</dbReference>
<dbReference type="PROSITE" id="PS51257">
    <property type="entry name" value="PROKAR_LIPOPROTEIN"/>
    <property type="match status" value="1"/>
</dbReference>
<feature type="repeat" description="TPR" evidence="1">
    <location>
        <begin position="193"/>
        <end position="226"/>
    </location>
</feature>
<dbReference type="EMBL" id="JAUCBP010000002">
    <property type="protein sequence ID" value="MDM7859624.1"/>
    <property type="molecule type" value="Genomic_DNA"/>
</dbReference>
<feature type="repeat" description="TPR" evidence="1">
    <location>
        <begin position="465"/>
        <end position="498"/>
    </location>
</feature>
<dbReference type="PROSITE" id="PS50005">
    <property type="entry name" value="TPR"/>
    <property type="match status" value="3"/>
</dbReference>
<dbReference type="SMART" id="SM00028">
    <property type="entry name" value="TPR"/>
    <property type="match status" value="7"/>
</dbReference>
<dbReference type="InterPro" id="IPR014266">
    <property type="entry name" value="PEP-CTERM_TPR_PrsT"/>
</dbReference>
<dbReference type="PANTHER" id="PTHR12558">
    <property type="entry name" value="CELL DIVISION CYCLE 16,23,27"/>
    <property type="match status" value="1"/>
</dbReference>
<organism evidence="2 3">
    <name type="scientific">Alteromonas arenosi</name>
    <dbReference type="NCBI Taxonomy" id="3055817"/>
    <lineage>
        <taxon>Bacteria</taxon>
        <taxon>Pseudomonadati</taxon>
        <taxon>Pseudomonadota</taxon>
        <taxon>Gammaproteobacteria</taxon>
        <taxon>Alteromonadales</taxon>
        <taxon>Alteromonadaceae</taxon>
        <taxon>Alteromonas/Salinimonas group</taxon>
        <taxon>Alteromonas</taxon>
    </lineage>
</organism>
<feature type="repeat" description="TPR" evidence="1">
    <location>
        <begin position="58"/>
        <end position="91"/>
    </location>
</feature>
<dbReference type="InterPro" id="IPR046491">
    <property type="entry name" value="DUF6584"/>
</dbReference>
<dbReference type="NCBIfam" id="TIGR02917">
    <property type="entry name" value="PEP_TPR_lipo"/>
    <property type="match status" value="1"/>
</dbReference>
<evidence type="ECO:0000256" key="1">
    <source>
        <dbReference type="PROSITE-ProRule" id="PRU00339"/>
    </source>
</evidence>
<comment type="caution">
    <text evidence="2">The sequence shown here is derived from an EMBL/GenBank/DDBJ whole genome shotgun (WGS) entry which is preliminary data.</text>
</comment>
<keyword evidence="1" id="KW-0802">TPR repeat</keyword>
<proteinExistence type="predicted"/>
<dbReference type="PANTHER" id="PTHR12558:SF13">
    <property type="entry name" value="CELL DIVISION CYCLE PROTEIN 27 HOMOLOG"/>
    <property type="match status" value="1"/>
</dbReference>
<protein>
    <submittedName>
        <fullName evidence="2">PEP-CTERM system TPR-repeat protein PrsT</fullName>
    </submittedName>
</protein>
<dbReference type="SUPFAM" id="SSF48452">
    <property type="entry name" value="TPR-like"/>
    <property type="match status" value="3"/>
</dbReference>
<gene>
    <name evidence="2" type="primary">prsT</name>
    <name evidence="2" type="ORF">QTP81_03255</name>
</gene>
<dbReference type="Gene3D" id="1.25.40.10">
    <property type="entry name" value="Tetratricopeptide repeat domain"/>
    <property type="match status" value="4"/>
</dbReference>